<dbReference type="VEuPathDB" id="FungiDB:ATCC64974_40530"/>
<feature type="coiled-coil region" evidence="2">
    <location>
        <begin position="186"/>
        <end position="229"/>
    </location>
</feature>
<dbReference type="Pfam" id="PF14308">
    <property type="entry name" value="DnaJ-X"/>
    <property type="match status" value="1"/>
</dbReference>
<dbReference type="EMBL" id="NKJJ02000002">
    <property type="protein sequence ID" value="TPR05279.1"/>
    <property type="molecule type" value="Genomic_DNA"/>
</dbReference>
<proteinExistence type="predicted"/>
<feature type="domain" description="J" evidence="4">
    <location>
        <begin position="6"/>
        <end position="71"/>
    </location>
</feature>
<organism evidence="5 6">
    <name type="scientific">Aspergillus niger</name>
    <dbReference type="NCBI Taxonomy" id="5061"/>
    <lineage>
        <taxon>Eukaryota</taxon>
        <taxon>Fungi</taxon>
        <taxon>Dikarya</taxon>
        <taxon>Ascomycota</taxon>
        <taxon>Pezizomycotina</taxon>
        <taxon>Eurotiomycetes</taxon>
        <taxon>Eurotiomycetidae</taxon>
        <taxon>Eurotiales</taxon>
        <taxon>Aspergillaceae</taxon>
        <taxon>Aspergillus</taxon>
        <taxon>Aspergillus subgen. Circumdati</taxon>
    </lineage>
</organism>
<dbReference type="InterPro" id="IPR000560">
    <property type="entry name" value="His_Pase_clade-2"/>
</dbReference>
<name>A0A505I2X7_ASPNG</name>
<dbReference type="GO" id="GO:0016558">
    <property type="term" value="P:protein import into peroxisome matrix"/>
    <property type="evidence" value="ECO:0007669"/>
    <property type="project" value="TreeGrafter"/>
</dbReference>
<dbReference type="InterPro" id="IPR036869">
    <property type="entry name" value="J_dom_sf"/>
</dbReference>
<evidence type="ECO:0000256" key="2">
    <source>
        <dbReference type="SAM" id="Coils"/>
    </source>
</evidence>
<dbReference type="VEuPathDB" id="FungiDB:An17g00770"/>
<evidence type="ECO:0000313" key="6">
    <source>
        <dbReference type="Proteomes" id="UP000197666"/>
    </source>
</evidence>
<dbReference type="InterPro" id="IPR026894">
    <property type="entry name" value="DnaJ_X"/>
</dbReference>
<dbReference type="PANTHER" id="PTHR45006">
    <property type="entry name" value="DNAJ-LIKE PROTEIN 1"/>
    <property type="match status" value="1"/>
</dbReference>
<dbReference type="SUPFAM" id="SSF53254">
    <property type="entry name" value="Phosphoglycerate mutase-like"/>
    <property type="match status" value="1"/>
</dbReference>
<gene>
    <name evidence="5" type="ORF">CAN33_0033940</name>
</gene>
<keyword evidence="2" id="KW-0175">Coiled coil</keyword>
<dbReference type="GO" id="GO:0005829">
    <property type="term" value="C:cytosol"/>
    <property type="evidence" value="ECO:0007669"/>
    <property type="project" value="TreeGrafter"/>
</dbReference>
<dbReference type="PANTHER" id="PTHR45006:SF1">
    <property type="entry name" value="DNAJ-LIKE PROTEIN 1"/>
    <property type="match status" value="1"/>
</dbReference>
<dbReference type="VEuPathDB" id="FungiDB:ATCC64974_64780"/>
<protein>
    <submittedName>
        <fullName evidence="5">CVNH domain family protein</fullName>
    </submittedName>
</protein>
<feature type="region of interest" description="Disordered" evidence="3">
    <location>
        <begin position="145"/>
        <end position="183"/>
    </location>
</feature>
<dbReference type="CDD" id="cd07061">
    <property type="entry name" value="HP_HAP_like"/>
    <property type="match status" value="1"/>
</dbReference>
<dbReference type="VEuPathDB" id="FungiDB:M747DRAFT_341445"/>
<dbReference type="VEuPathDB" id="FungiDB:M747DRAFT_295447"/>
<dbReference type="VEuPathDB" id="FungiDB:ASPNIDRAFT2_1107760"/>
<evidence type="ECO:0000256" key="3">
    <source>
        <dbReference type="SAM" id="MobiDB-lite"/>
    </source>
</evidence>
<evidence type="ECO:0000313" key="5">
    <source>
        <dbReference type="EMBL" id="TPR05279.1"/>
    </source>
</evidence>
<dbReference type="PROSITE" id="PS00636">
    <property type="entry name" value="DNAJ_1"/>
    <property type="match status" value="1"/>
</dbReference>
<dbReference type="InterPro" id="IPR052814">
    <property type="entry name" value="Peroxisomal_DnaJ"/>
</dbReference>
<dbReference type="FunFam" id="1.10.287.110:FF:000028">
    <property type="entry name" value="DnaJ domain protein"/>
    <property type="match status" value="1"/>
</dbReference>
<dbReference type="Proteomes" id="UP000197666">
    <property type="component" value="Unassembled WGS sequence"/>
</dbReference>
<dbReference type="Gene3D" id="1.10.287.110">
    <property type="entry name" value="DnaJ domain"/>
    <property type="match status" value="1"/>
</dbReference>
<evidence type="ECO:0000256" key="1">
    <source>
        <dbReference type="ARBA" id="ARBA00023186"/>
    </source>
</evidence>
<dbReference type="Pfam" id="PF00226">
    <property type="entry name" value="DnaJ"/>
    <property type="match status" value="1"/>
</dbReference>
<dbReference type="PROSITE" id="PS50076">
    <property type="entry name" value="DNAJ_2"/>
    <property type="match status" value="1"/>
</dbReference>
<accession>A0A505I2X7</accession>
<keyword evidence="1" id="KW-0143">Chaperone</keyword>
<evidence type="ECO:0000259" key="4">
    <source>
        <dbReference type="PROSITE" id="PS50076"/>
    </source>
</evidence>
<dbReference type="CDD" id="cd06257">
    <property type="entry name" value="DnaJ"/>
    <property type="match status" value="1"/>
</dbReference>
<comment type="caution">
    <text evidence="5">The sequence shown here is derived from an EMBL/GenBank/DDBJ whole genome shotgun (WGS) entry which is preliminary data.</text>
</comment>
<dbReference type="InterPro" id="IPR001623">
    <property type="entry name" value="DnaJ_domain"/>
</dbReference>
<dbReference type="SUPFAM" id="SSF46565">
    <property type="entry name" value="Chaperone J-domain"/>
    <property type="match status" value="1"/>
</dbReference>
<dbReference type="SMART" id="SM00271">
    <property type="entry name" value="DnaJ"/>
    <property type="match status" value="1"/>
</dbReference>
<dbReference type="InterPro" id="IPR029033">
    <property type="entry name" value="His_PPase_superfam"/>
</dbReference>
<dbReference type="VEuPathDB" id="FungiDB:An12g01910"/>
<dbReference type="PRINTS" id="PR00625">
    <property type="entry name" value="JDOMAIN"/>
</dbReference>
<reference evidence="6" key="1">
    <citation type="submission" date="2018-10" db="EMBL/GenBank/DDBJ databases">
        <title>FDA dAtabase for Regulatory Grade micrObial Sequences (FDA-ARGOS): Supporting development and validation of Infectious Disease Dx tests.</title>
        <authorList>
            <person name="Kerrigan L."/>
            <person name="Tallon L."/>
            <person name="Sadzewicz L."/>
            <person name="Sengamalay N."/>
            <person name="Ott S."/>
            <person name="Godinez A."/>
            <person name="Nagaraj S."/>
            <person name="Vavikolanu K."/>
            <person name="Nadendla S."/>
            <person name="George J."/>
            <person name="Sichtig H."/>
        </authorList>
    </citation>
    <scope>NUCLEOTIDE SEQUENCE [LARGE SCALE GENOMIC DNA]</scope>
    <source>
        <strain evidence="6">FDAARGOS_311</strain>
    </source>
</reference>
<sequence length="888" mass="97719">MVADTSYYDALGVPPTATELEIKKAYRKLAIIHHPDKNPGDETAHARFQEIGEAYQVLSDEELRKRYDKFGKEDAVPGGGFEDPSEFFGMIFGGNAFVDLIGEISLMKDLTTTMDITMQQMEEEELAASAEEKLNIHDETQAHAAEGTTEGAAQATPAESTTAASEKPAAAASPSSGTSTPRRYMGQQAIMDKSEEEARMEAAEQQERLAAYELERKKAREERVNTLATKLVDKISVWTETDKSPDMTRAFKEKIRLEVENLKMESFGLEILHAIGATYVQKATSFLKSQKFLGISGFFSRLKDKGTLAKETWTTISTAIDAQMTMEEMAKLEERGGEDWTDEKKAEYEKKVTGKILAAAWRGSKFEIQSVLRDVCDQVLGDKRIKLDKRVERAHALVIAGNIYSKAERDPDEEGFGIPPGTPKTCQLTQAHILHRHAQRYPTSYLLDADSMESFAQKLKNYTQAHPNSTLATGPLSFLNNWRYLMGTEALLPTGAATEATSGAFHWSRYGRVLYDAPAGMADWSNELNVFPNGTRRSKPMFRTTSQARILESARWWLSGFFSNIAANSSSDDYDLVIIPEGDGYNNTLSGSCPNGDTSEGDDSAEQFLKIYTPPIITRFSQYLPSTLNLTYLDILSMQNLCAYETAVLGTSSFCALFTPSEWESYAYILDLQFYGDYGFGSPSGRAQGIGYVLELASRLQGKVIEKQVANVNITYDSNPSTFPLHQPLYLDMSHDDVIVSVLAALGVEYFNIGKDGMKGNISANEVPLNRTFRLNRIAPFGARFVTEIWRCDSSSAADIEVDAGGEVVYENPTVSEGVGKEYVRWVLNEMPVPVDGVSGCESDGGNGFCSLEGFLGGVKEMQELAGFEEACIEGAGSGGGQVGDGRP</sequence>
<dbReference type="AlphaFoldDB" id="A0A505I2X7"/>
<dbReference type="VEuPathDB" id="FungiDB:ASPNIDRAFT2_1207585"/>
<dbReference type="Gene3D" id="3.40.50.1240">
    <property type="entry name" value="Phosphoglycerate mutase-like"/>
    <property type="match status" value="1"/>
</dbReference>
<feature type="compositionally biased region" description="Low complexity" evidence="3">
    <location>
        <begin position="145"/>
        <end position="181"/>
    </location>
</feature>
<dbReference type="Pfam" id="PF00328">
    <property type="entry name" value="His_Phos_2"/>
    <property type="match status" value="1"/>
</dbReference>
<dbReference type="InterPro" id="IPR018253">
    <property type="entry name" value="DnaJ_domain_CS"/>
</dbReference>